<dbReference type="Pfam" id="PF02482">
    <property type="entry name" value="Ribosomal_S30AE"/>
    <property type="match status" value="1"/>
</dbReference>
<evidence type="ECO:0000313" key="2">
    <source>
        <dbReference type="Proteomes" id="UP000294927"/>
    </source>
</evidence>
<organism evidence="1 2">
    <name type="scientific">Actinophytocola oryzae</name>
    <dbReference type="NCBI Taxonomy" id="502181"/>
    <lineage>
        <taxon>Bacteria</taxon>
        <taxon>Bacillati</taxon>
        <taxon>Actinomycetota</taxon>
        <taxon>Actinomycetes</taxon>
        <taxon>Pseudonocardiales</taxon>
        <taxon>Pseudonocardiaceae</taxon>
    </lineage>
</organism>
<dbReference type="EMBL" id="SOCP01000014">
    <property type="protein sequence ID" value="TDV44100.1"/>
    <property type="molecule type" value="Genomic_DNA"/>
</dbReference>
<dbReference type="Gene3D" id="3.30.160.100">
    <property type="entry name" value="Ribosome hibernation promotion factor-like"/>
    <property type="match status" value="1"/>
</dbReference>
<dbReference type="InterPro" id="IPR003489">
    <property type="entry name" value="RHF/RaiA"/>
</dbReference>
<reference evidence="1 2" key="1">
    <citation type="submission" date="2019-03" db="EMBL/GenBank/DDBJ databases">
        <title>Genomic Encyclopedia of Archaeal and Bacterial Type Strains, Phase II (KMG-II): from individual species to whole genera.</title>
        <authorList>
            <person name="Goeker M."/>
        </authorList>
    </citation>
    <scope>NUCLEOTIDE SEQUENCE [LARGE SCALE GENOMIC DNA]</scope>
    <source>
        <strain evidence="1 2">DSM 45499</strain>
    </source>
</reference>
<sequence>MTAKQVVELPEPVLVVRGEFGDGLVEVVGRKVATIAKHAHEPVLAIRFEFDRHTDPAVADPVTVHASVDVNGRLVHATATGRGARDALDLAVDRVTRQLDDRPHAHRRQRRH</sequence>
<evidence type="ECO:0000313" key="1">
    <source>
        <dbReference type="EMBL" id="TDV44100.1"/>
    </source>
</evidence>
<protein>
    <submittedName>
        <fullName evidence="1">Ribosome-associated translation inhibitor RaiA</fullName>
    </submittedName>
</protein>
<name>A0A4R7V594_9PSEU</name>
<dbReference type="SUPFAM" id="SSF69754">
    <property type="entry name" value="Ribosome binding protein Y (YfiA homologue)"/>
    <property type="match status" value="1"/>
</dbReference>
<dbReference type="RefSeq" id="WP_133906571.1">
    <property type="nucleotide sequence ID" value="NZ_SOCP01000014.1"/>
</dbReference>
<dbReference type="Proteomes" id="UP000294927">
    <property type="component" value="Unassembled WGS sequence"/>
</dbReference>
<dbReference type="AlphaFoldDB" id="A0A4R7V594"/>
<proteinExistence type="predicted"/>
<keyword evidence="2" id="KW-1185">Reference proteome</keyword>
<dbReference type="InterPro" id="IPR036567">
    <property type="entry name" value="RHF-like"/>
</dbReference>
<accession>A0A4R7V594</accession>
<comment type="caution">
    <text evidence="1">The sequence shown here is derived from an EMBL/GenBank/DDBJ whole genome shotgun (WGS) entry which is preliminary data.</text>
</comment>
<gene>
    <name evidence="1" type="ORF">CLV71_1149</name>
</gene>